<dbReference type="Pfam" id="PF00266">
    <property type="entry name" value="Aminotran_5"/>
    <property type="match status" value="1"/>
</dbReference>
<evidence type="ECO:0000259" key="2">
    <source>
        <dbReference type="Pfam" id="PF00266"/>
    </source>
</evidence>
<dbReference type="Proteomes" id="UP000198582">
    <property type="component" value="Unassembled WGS sequence"/>
</dbReference>
<accession>A0A1H8XXP2</accession>
<dbReference type="InterPro" id="IPR000192">
    <property type="entry name" value="Aminotrans_V_dom"/>
</dbReference>
<organism evidence="3 4">
    <name type="scientific">Amycolatopsis saalfeldensis</name>
    <dbReference type="NCBI Taxonomy" id="394193"/>
    <lineage>
        <taxon>Bacteria</taxon>
        <taxon>Bacillati</taxon>
        <taxon>Actinomycetota</taxon>
        <taxon>Actinomycetes</taxon>
        <taxon>Pseudonocardiales</taxon>
        <taxon>Pseudonocardiaceae</taxon>
        <taxon>Amycolatopsis</taxon>
    </lineage>
</organism>
<dbReference type="STRING" id="394193.SAMN04489732_109255"/>
<feature type="domain" description="Aminotransferase class V" evidence="2">
    <location>
        <begin position="16"/>
        <end position="326"/>
    </location>
</feature>
<dbReference type="EMBL" id="FOEF01000009">
    <property type="protein sequence ID" value="SEP44567.1"/>
    <property type="molecule type" value="Genomic_DNA"/>
</dbReference>
<dbReference type="RefSeq" id="WP_091619047.1">
    <property type="nucleotide sequence ID" value="NZ_FOEF01000009.1"/>
</dbReference>
<sequence>MGDLIRRLSGGPSAGYFDTASIGLVPREVRQAVADCYDAMGLGTRGALRWRPVTERARETFAAEFGVTADDIGFMASTGEALNAFAHAVPWRPGDEVLVLSDEFPTVRLPWLELGDEVTLAEVPPLAGDDRLGALLAAIGPRTRVVAVSQVSSFTGTTIDLDVLGAACARAGAMLVCDGAQAAGAVPVELSGVDFYVATGYKWLLAGFGVAVVIAKRESLDRLKPSLLGHGNPPPSAKLSYGHLNLPGVYALEAASAVRRAIGFPEIQVRVAELAQRIRAETAELGLLPVASAARTGGIVSLAGLPDVPAAVDRLAGSGIAVASRGGRLRISPYLHTTDADVDHLLAELSAVR</sequence>
<dbReference type="PANTHER" id="PTHR43586:SF15">
    <property type="entry name" value="BLR3095 PROTEIN"/>
    <property type="match status" value="1"/>
</dbReference>
<keyword evidence="1" id="KW-0045">Antibiotic biosynthesis</keyword>
<dbReference type="GO" id="GO:0017000">
    <property type="term" value="P:antibiotic biosynthetic process"/>
    <property type="evidence" value="ECO:0007669"/>
    <property type="project" value="UniProtKB-KW"/>
</dbReference>
<dbReference type="PANTHER" id="PTHR43586">
    <property type="entry name" value="CYSTEINE DESULFURASE"/>
    <property type="match status" value="1"/>
</dbReference>
<proteinExistence type="predicted"/>
<dbReference type="GO" id="GO:0016829">
    <property type="term" value="F:lyase activity"/>
    <property type="evidence" value="ECO:0007669"/>
    <property type="project" value="UniProtKB-KW"/>
</dbReference>
<evidence type="ECO:0000256" key="1">
    <source>
        <dbReference type="ARBA" id="ARBA00023194"/>
    </source>
</evidence>
<reference evidence="3 4" key="1">
    <citation type="submission" date="2016-10" db="EMBL/GenBank/DDBJ databases">
        <authorList>
            <person name="de Groot N.N."/>
        </authorList>
    </citation>
    <scope>NUCLEOTIDE SEQUENCE [LARGE SCALE GENOMIC DNA]</scope>
    <source>
        <strain evidence="3 4">DSM 44993</strain>
    </source>
</reference>
<dbReference type="Gene3D" id="3.40.640.10">
    <property type="entry name" value="Type I PLP-dependent aspartate aminotransferase-like (Major domain)"/>
    <property type="match status" value="1"/>
</dbReference>
<name>A0A1H8XXP2_9PSEU</name>
<dbReference type="SUPFAM" id="SSF53383">
    <property type="entry name" value="PLP-dependent transferases"/>
    <property type="match status" value="1"/>
</dbReference>
<evidence type="ECO:0000313" key="3">
    <source>
        <dbReference type="EMBL" id="SEP44567.1"/>
    </source>
</evidence>
<gene>
    <name evidence="3" type="ORF">SAMN04489732_109255</name>
</gene>
<dbReference type="InterPro" id="IPR015424">
    <property type="entry name" value="PyrdxlP-dep_Trfase"/>
</dbReference>
<protein>
    <submittedName>
        <fullName evidence="3">Selenocysteine lyase/Cysteine desulfurase</fullName>
    </submittedName>
</protein>
<keyword evidence="4" id="KW-1185">Reference proteome</keyword>
<dbReference type="OrthoDB" id="250246at2"/>
<dbReference type="InterPro" id="IPR015422">
    <property type="entry name" value="PyrdxlP-dep_Trfase_small"/>
</dbReference>
<dbReference type="InterPro" id="IPR015421">
    <property type="entry name" value="PyrdxlP-dep_Trfase_major"/>
</dbReference>
<dbReference type="Gene3D" id="3.90.1150.10">
    <property type="entry name" value="Aspartate Aminotransferase, domain 1"/>
    <property type="match status" value="1"/>
</dbReference>
<dbReference type="AlphaFoldDB" id="A0A1H8XXP2"/>
<evidence type="ECO:0000313" key="4">
    <source>
        <dbReference type="Proteomes" id="UP000198582"/>
    </source>
</evidence>
<keyword evidence="3" id="KW-0456">Lyase</keyword>